<gene>
    <name evidence="3" type="ORF">PT974_05138</name>
</gene>
<organism evidence="3 4">
    <name type="scientific">Cladobotryum mycophilum</name>
    <dbReference type="NCBI Taxonomy" id="491253"/>
    <lineage>
        <taxon>Eukaryota</taxon>
        <taxon>Fungi</taxon>
        <taxon>Dikarya</taxon>
        <taxon>Ascomycota</taxon>
        <taxon>Pezizomycotina</taxon>
        <taxon>Sordariomycetes</taxon>
        <taxon>Hypocreomycetidae</taxon>
        <taxon>Hypocreales</taxon>
        <taxon>Hypocreaceae</taxon>
        <taxon>Cladobotryum</taxon>
    </lineage>
</organism>
<comment type="caution">
    <text evidence="3">The sequence shown here is derived from an EMBL/GenBank/DDBJ whole genome shotgun (WGS) entry which is preliminary data.</text>
</comment>
<evidence type="ECO:0000313" key="4">
    <source>
        <dbReference type="Proteomes" id="UP001338125"/>
    </source>
</evidence>
<keyword evidence="4" id="KW-1185">Reference proteome</keyword>
<feature type="region of interest" description="Disordered" evidence="2">
    <location>
        <begin position="1"/>
        <end position="43"/>
    </location>
</feature>
<dbReference type="EMBL" id="JAVFKD010000010">
    <property type="protein sequence ID" value="KAK5994654.1"/>
    <property type="molecule type" value="Genomic_DNA"/>
</dbReference>
<accession>A0ABR0SRI8</accession>
<sequence>MNAPRKVAASKKAKRPAKNDLAPPAVRTRAWRKKPASTAKTNDPDLFLLPLELRGSAQRSKTKNPRNSLDIVDRVLQLATGDAEQAMEEGKGKIREALNDIDNEFKTLKEELDISRNQVQWLHDELHKEKMFSDSLKAPVHIYGEQTTLIKIHEERDEALRKLYQYKMALENDRLARLDRHYVQFRACNEPSFLGEMERDGLENFFQFLISKWCDEHHLGRFADPNLVEDHMRKAGIINNSLAYIHAPKHLKFDMDMPDGRSGLLLLKAALAKYLCDSFLAKPFFFGEDYRQPTAGDEEQKCNILMDLFDQFRTDGIREGLEWRLLTQEIVEFVAQPTHEFALLHVNEFVSQFQYILKPVTKEGKDGLAELFVSFMRRACYLWQKRTIFHVFDVSELPSHTYNSKDWRVFDVENHWDAGTAKDIHGRPIAVLIRPLIMGTTYDSLGREKDDQMCWMRGQVWVSQNDEQRPE</sequence>
<feature type="coiled-coil region" evidence="1">
    <location>
        <begin position="91"/>
        <end position="118"/>
    </location>
</feature>
<evidence type="ECO:0000313" key="3">
    <source>
        <dbReference type="EMBL" id="KAK5994654.1"/>
    </source>
</evidence>
<evidence type="ECO:0000256" key="2">
    <source>
        <dbReference type="SAM" id="MobiDB-lite"/>
    </source>
</evidence>
<reference evidence="3 4" key="1">
    <citation type="submission" date="2024-01" db="EMBL/GenBank/DDBJ databases">
        <title>Complete genome of Cladobotryum mycophilum ATHUM6906.</title>
        <authorList>
            <person name="Christinaki A.C."/>
            <person name="Myridakis A.I."/>
            <person name="Kouvelis V.N."/>
        </authorList>
    </citation>
    <scope>NUCLEOTIDE SEQUENCE [LARGE SCALE GENOMIC DNA]</scope>
    <source>
        <strain evidence="3 4">ATHUM6906</strain>
    </source>
</reference>
<dbReference type="Proteomes" id="UP001338125">
    <property type="component" value="Unassembled WGS sequence"/>
</dbReference>
<keyword evidence="1" id="KW-0175">Coiled coil</keyword>
<name>A0ABR0SRI8_9HYPO</name>
<evidence type="ECO:0000256" key="1">
    <source>
        <dbReference type="SAM" id="Coils"/>
    </source>
</evidence>
<protein>
    <submittedName>
        <fullName evidence="3">Uncharacterized protein</fullName>
    </submittedName>
</protein>
<proteinExistence type="predicted"/>